<dbReference type="Pfam" id="PF07495">
    <property type="entry name" value="Y_Y_Y"/>
    <property type="match status" value="1"/>
</dbReference>
<keyword evidence="1" id="KW-0812">Transmembrane</keyword>
<feature type="domain" description="Two component regulator three Y" evidence="4">
    <location>
        <begin position="649"/>
        <end position="711"/>
    </location>
</feature>
<keyword evidence="6" id="KW-1185">Reference proteome</keyword>
<dbReference type="InterPro" id="IPR011123">
    <property type="entry name" value="Y_Y_Y"/>
</dbReference>
<sequence>MKTLLLYSLFVFLMVNVLFAQDPITIKLTEKEGLPDVEFYDIVEDTNGFIWLAADKGLYRFDGKEYVSYSNKEKRGLSVFGLKFDNQNQLWCNNISGQFFYLKDNKLELFLDLKNELKGELAEFVFLDNKLFVFSTTVIFSVDLKTKERKKIVLPVMSKFPIIRALHKSNDKIYFTGDNLVFTISKSNEIKVLNCKTKIYGSNVFPKFFKYQDEFYLLLYNNILNENLFFKIQENNFVEIPFPKELKNNRIITVSENKDDLWLCTSNGVVIVEKSNKDFVLKDVFFKNDFITKSIVDKNETVWISTLNNGVFIIPSLQIKSYKNVVDNEVISTVEKISATKLIIGTTKGNLFILDLITAKKDKIEIKNNRKISALLFLKNQNTLLISTEGVGYSYHLKSKKIITLENLNNAKDLQQIGRSSMVVYAGFDRATILKFKNSKLTKVKDLNYSRTYRSFLENENREIFVSYVDNLMVYDSVFNAKILKFNDKSITAKDICQATNKIVWIATFSEGILGYKNNKFVKKLDLTNGLKSNIIQEIKCDGNDLWIVTDKGIQIFDSNTDVFKSTLINNTTTVGNIKGLIVNDKSILFVSQESILEIEKDITFKSYVPKEIYIKDITINEKDTLVQTNYSLPYDKNRIKIAFHVNGYYPEDELLFEYRLLGLNEDWILLDRNLNFVNFTSLPSKEYIFEIRAKSSNGTKYISEKISFQINQPYWKKWWFVLSIVLVAFGLIIFFYRNKLAVKEKEKELALKNAKFENELAILKLENLKSQMNPHFIFNALNSIQEYIVLNQKNLASSYLAKFADLIRAYLDHSSKGYISLREEIECLNIYLELEKLRFEDKFTYKIISLESNEDVKIPTMLIQPYVENAIKHGLLHKKTDRVLEIFFEILKEEQMLKCIVLDNGVGRNKAAQLRNNKHQSFATKANQNRLELLNFGKEIKIGVTIEDLANENKEPIGTKVILLIPILK</sequence>
<dbReference type="InterPro" id="IPR013783">
    <property type="entry name" value="Ig-like_fold"/>
</dbReference>
<dbReference type="RefSeq" id="WP_140962967.1">
    <property type="nucleotide sequence ID" value="NZ_VEVQ02000008.1"/>
</dbReference>
<evidence type="ECO:0000256" key="2">
    <source>
        <dbReference type="SAM" id="SignalP"/>
    </source>
</evidence>
<dbReference type="PANTHER" id="PTHR34220">
    <property type="entry name" value="SENSOR HISTIDINE KINASE YPDA"/>
    <property type="match status" value="1"/>
</dbReference>
<dbReference type="Gene3D" id="2.60.40.10">
    <property type="entry name" value="Immunoglobulins"/>
    <property type="match status" value="1"/>
</dbReference>
<dbReference type="PANTHER" id="PTHR34220:SF7">
    <property type="entry name" value="SENSOR HISTIDINE KINASE YPDA"/>
    <property type="match status" value="1"/>
</dbReference>
<dbReference type="InterPro" id="IPR036322">
    <property type="entry name" value="WD40_repeat_dom_sf"/>
</dbReference>
<dbReference type="InterPro" id="IPR050640">
    <property type="entry name" value="Bact_2-comp_sensor_kinase"/>
</dbReference>
<dbReference type="Proteomes" id="UP000817854">
    <property type="component" value="Unassembled WGS sequence"/>
</dbReference>
<reference evidence="5" key="1">
    <citation type="submission" date="2019-05" db="EMBL/GenBank/DDBJ databases">
        <authorList>
            <person name="Lianzixin W."/>
        </authorList>
    </citation>
    <scope>NUCLEOTIDE SEQUENCE</scope>
    <source>
        <strain evidence="5">EC11</strain>
    </source>
</reference>
<keyword evidence="1" id="KW-1133">Transmembrane helix</keyword>
<keyword evidence="5" id="KW-0418">Kinase</keyword>
<evidence type="ECO:0000259" key="3">
    <source>
        <dbReference type="Pfam" id="PF06580"/>
    </source>
</evidence>
<gene>
    <name evidence="5" type="ORF">FIA58_013285</name>
</gene>
<keyword evidence="5" id="KW-0808">Transferase</keyword>
<dbReference type="Gene3D" id="2.130.10.10">
    <property type="entry name" value="YVTN repeat-like/Quinoprotein amine dehydrogenase"/>
    <property type="match status" value="2"/>
</dbReference>
<feature type="signal peptide" evidence="2">
    <location>
        <begin position="1"/>
        <end position="20"/>
    </location>
</feature>
<protein>
    <submittedName>
        <fullName evidence="5">Histidine kinase</fullName>
    </submittedName>
</protein>
<organism evidence="5 6">
    <name type="scientific">Flavobacterium jejuense</name>
    <dbReference type="NCBI Taxonomy" id="1544455"/>
    <lineage>
        <taxon>Bacteria</taxon>
        <taxon>Pseudomonadati</taxon>
        <taxon>Bacteroidota</taxon>
        <taxon>Flavobacteriia</taxon>
        <taxon>Flavobacteriales</taxon>
        <taxon>Flavobacteriaceae</taxon>
        <taxon>Flavobacterium</taxon>
    </lineage>
</organism>
<dbReference type="EMBL" id="VEVQ02000008">
    <property type="protein sequence ID" value="NHN26653.1"/>
    <property type="molecule type" value="Genomic_DNA"/>
</dbReference>
<keyword evidence="1" id="KW-0472">Membrane</keyword>
<dbReference type="InterPro" id="IPR015943">
    <property type="entry name" value="WD40/YVTN_repeat-like_dom_sf"/>
</dbReference>
<dbReference type="SUPFAM" id="SSF55874">
    <property type="entry name" value="ATPase domain of HSP90 chaperone/DNA topoisomerase II/histidine kinase"/>
    <property type="match status" value="1"/>
</dbReference>
<evidence type="ECO:0000313" key="6">
    <source>
        <dbReference type="Proteomes" id="UP000817854"/>
    </source>
</evidence>
<feature type="chain" id="PRO_5046284781" evidence="2">
    <location>
        <begin position="21"/>
        <end position="970"/>
    </location>
</feature>
<dbReference type="Gene3D" id="3.30.565.10">
    <property type="entry name" value="Histidine kinase-like ATPase, C-terminal domain"/>
    <property type="match status" value="1"/>
</dbReference>
<dbReference type="SUPFAM" id="SSF63829">
    <property type="entry name" value="Calcium-dependent phosphotriesterase"/>
    <property type="match status" value="1"/>
</dbReference>
<proteinExistence type="predicted"/>
<comment type="caution">
    <text evidence="5">The sequence shown here is derived from an EMBL/GenBank/DDBJ whole genome shotgun (WGS) entry which is preliminary data.</text>
</comment>
<dbReference type="InterPro" id="IPR010559">
    <property type="entry name" value="Sig_transdc_His_kin_internal"/>
</dbReference>
<accession>A0ABX0IVU6</accession>
<evidence type="ECO:0000259" key="4">
    <source>
        <dbReference type="Pfam" id="PF07495"/>
    </source>
</evidence>
<dbReference type="InterPro" id="IPR036890">
    <property type="entry name" value="HATPase_C_sf"/>
</dbReference>
<feature type="transmembrane region" description="Helical" evidence="1">
    <location>
        <begin position="719"/>
        <end position="737"/>
    </location>
</feature>
<evidence type="ECO:0000256" key="1">
    <source>
        <dbReference type="SAM" id="Phobius"/>
    </source>
</evidence>
<name>A0ABX0IVU6_9FLAO</name>
<dbReference type="SUPFAM" id="SSF50978">
    <property type="entry name" value="WD40 repeat-like"/>
    <property type="match status" value="1"/>
</dbReference>
<feature type="domain" description="Signal transduction histidine kinase internal region" evidence="3">
    <location>
        <begin position="765"/>
        <end position="844"/>
    </location>
</feature>
<dbReference type="GO" id="GO:0016301">
    <property type="term" value="F:kinase activity"/>
    <property type="evidence" value="ECO:0007669"/>
    <property type="project" value="UniProtKB-KW"/>
</dbReference>
<keyword evidence="2" id="KW-0732">Signal</keyword>
<evidence type="ECO:0000313" key="5">
    <source>
        <dbReference type="EMBL" id="NHN26653.1"/>
    </source>
</evidence>
<reference evidence="5" key="2">
    <citation type="submission" date="2020-02" db="EMBL/GenBank/DDBJ databases">
        <title>Flavobacterium profundi sp. nov., isolated from a deep-sea seamount.</title>
        <authorList>
            <person name="Zhang D.-C."/>
        </authorList>
    </citation>
    <scope>NUCLEOTIDE SEQUENCE</scope>
    <source>
        <strain evidence="5">EC11</strain>
    </source>
</reference>
<dbReference type="Pfam" id="PF06580">
    <property type="entry name" value="His_kinase"/>
    <property type="match status" value="1"/>
</dbReference>